<evidence type="ECO:0000256" key="5">
    <source>
        <dbReference type="ARBA" id="ARBA00023136"/>
    </source>
</evidence>
<protein>
    <submittedName>
        <fullName evidence="8">Protein white</fullName>
    </submittedName>
</protein>
<dbReference type="GO" id="GO:0030659">
    <property type="term" value="C:cytoplasmic vesicle membrane"/>
    <property type="evidence" value="ECO:0007669"/>
    <property type="project" value="TreeGrafter"/>
</dbReference>
<accession>A0A5B7DHD1</accession>
<dbReference type="GO" id="GO:0005886">
    <property type="term" value="C:plasma membrane"/>
    <property type="evidence" value="ECO:0007669"/>
    <property type="project" value="TreeGrafter"/>
</dbReference>
<comment type="subcellular location">
    <subcellularLocation>
        <location evidence="1">Membrane</location>
        <topology evidence="1">Multi-pass membrane protein</topology>
    </subcellularLocation>
</comment>
<feature type="transmembrane region" description="Helical" evidence="6">
    <location>
        <begin position="187"/>
        <end position="207"/>
    </location>
</feature>
<dbReference type="GO" id="GO:0140359">
    <property type="term" value="F:ABC-type transporter activity"/>
    <property type="evidence" value="ECO:0007669"/>
    <property type="project" value="InterPro"/>
</dbReference>
<gene>
    <name evidence="8" type="primary">W_3</name>
    <name evidence="8" type="ORF">E2C01_013474</name>
</gene>
<dbReference type="Pfam" id="PF01061">
    <property type="entry name" value="ABC2_membrane"/>
    <property type="match status" value="2"/>
</dbReference>
<feature type="transmembrane region" description="Helical" evidence="6">
    <location>
        <begin position="89"/>
        <end position="120"/>
    </location>
</feature>
<feature type="transmembrane region" description="Helical" evidence="6">
    <location>
        <begin position="40"/>
        <end position="58"/>
    </location>
</feature>
<feature type="transmembrane region" description="Helical" evidence="6">
    <location>
        <begin position="12"/>
        <end position="34"/>
    </location>
</feature>
<dbReference type="Proteomes" id="UP000324222">
    <property type="component" value="Unassembled WGS sequence"/>
</dbReference>
<evidence type="ECO:0000256" key="1">
    <source>
        <dbReference type="ARBA" id="ARBA00004141"/>
    </source>
</evidence>
<keyword evidence="4 6" id="KW-1133">Transmembrane helix</keyword>
<evidence type="ECO:0000256" key="6">
    <source>
        <dbReference type="SAM" id="Phobius"/>
    </source>
</evidence>
<proteinExistence type="predicted"/>
<dbReference type="PANTHER" id="PTHR48041">
    <property type="entry name" value="ABC TRANSPORTER G FAMILY MEMBER 28"/>
    <property type="match status" value="1"/>
</dbReference>
<name>A0A5B7DHD1_PORTR</name>
<evidence type="ECO:0000256" key="4">
    <source>
        <dbReference type="ARBA" id="ARBA00022989"/>
    </source>
</evidence>
<dbReference type="AlphaFoldDB" id="A0A5B7DHD1"/>
<evidence type="ECO:0000313" key="9">
    <source>
        <dbReference type="Proteomes" id="UP000324222"/>
    </source>
</evidence>
<keyword evidence="2" id="KW-0813">Transport</keyword>
<comment type="caution">
    <text evidence="8">The sequence shown here is derived from an EMBL/GenBank/DDBJ whole genome shotgun (WGS) entry which is preliminary data.</text>
</comment>
<evidence type="ECO:0000256" key="2">
    <source>
        <dbReference type="ARBA" id="ARBA00022448"/>
    </source>
</evidence>
<feature type="domain" description="ABC-2 type transporter transmembrane" evidence="7">
    <location>
        <begin position="89"/>
        <end position="150"/>
    </location>
</feature>
<feature type="domain" description="ABC-2 type transporter transmembrane" evidence="7">
    <location>
        <begin position="1"/>
        <end position="61"/>
    </location>
</feature>
<sequence>MYRPDVYFLSKNIVHAPIFTFYSILYTSIYYFLVGLTPELDRFLICLLTGVLITWCAISFGERRIVMCVDLFVVGRTGGRGKECGKSSYFLSCLAPTINVALLLLSPFFLLYMVLSGFFLNLRSVPLFMKFISYMSWFTYGNEVLLVNQWAGVTNITCSPTATTCYPDGATILQQLNFSPEYFVRDLISLCCLTLGHLVAAYFFFHLRTLRSKPRR</sequence>
<reference evidence="8 9" key="1">
    <citation type="submission" date="2019-05" db="EMBL/GenBank/DDBJ databases">
        <title>Another draft genome of Portunus trituberculatus and its Hox gene families provides insights of decapod evolution.</title>
        <authorList>
            <person name="Jeong J.-H."/>
            <person name="Song I."/>
            <person name="Kim S."/>
            <person name="Choi T."/>
            <person name="Kim D."/>
            <person name="Ryu S."/>
            <person name="Kim W."/>
        </authorList>
    </citation>
    <scope>NUCLEOTIDE SEQUENCE [LARGE SCALE GENOMIC DNA]</scope>
    <source>
        <tissue evidence="8">Muscle</tissue>
    </source>
</reference>
<evidence type="ECO:0000313" key="8">
    <source>
        <dbReference type="EMBL" id="MPC20526.1"/>
    </source>
</evidence>
<evidence type="ECO:0000256" key="3">
    <source>
        <dbReference type="ARBA" id="ARBA00022692"/>
    </source>
</evidence>
<evidence type="ECO:0000259" key="7">
    <source>
        <dbReference type="Pfam" id="PF01061"/>
    </source>
</evidence>
<keyword evidence="5 6" id="KW-0472">Membrane</keyword>
<dbReference type="InterPro" id="IPR013525">
    <property type="entry name" value="ABC2_TM"/>
</dbReference>
<organism evidence="8 9">
    <name type="scientific">Portunus trituberculatus</name>
    <name type="common">Swimming crab</name>
    <name type="synonym">Neptunus trituberculatus</name>
    <dbReference type="NCBI Taxonomy" id="210409"/>
    <lineage>
        <taxon>Eukaryota</taxon>
        <taxon>Metazoa</taxon>
        <taxon>Ecdysozoa</taxon>
        <taxon>Arthropoda</taxon>
        <taxon>Crustacea</taxon>
        <taxon>Multicrustacea</taxon>
        <taxon>Malacostraca</taxon>
        <taxon>Eumalacostraca</taxon>
        <taxon>Eucarida</taxon>
        <taxon>Decapoda</taxon>
        <taxon>Pleocyemata</taxon>
        <taxon>Brachyura</taxon>
        <taxon>Eubrachyura</taxon>
        <taxon>Portunoidea</taxon>
        <taxon>Portunidae</taxon>
        <taxon>Portuninae</taxon>
        <taxon>Portunus</taxon>
    </lineage>
</organism>
<keyword evidence="9" id="KW-1185">Reference proteome</keyword>
<dbReference type="EMBL" id="VSRR010000881">
    <property type="protein sequence ID" value="MPC20526.1"/>
    <property type="molecule type" value="Genomic_DNA"/>
</dbReference>
<keyword evidence="3 6" id="KW-0812">Transmembrane</keyword>
<dbReference type="OrthoDB" id="66620at2759"/>
<dbReference type="PANTHER" id="PTHR48041:SF129">
    <property type="entry name" value="PROTEIN WHITE"/>
    <property type="match status" value="1"/>
</dbReference>
<dbReference type="InterPro" id="IPR050352">
    <property type="entry name" value="ABCG_transporters"/>
</dbReference>